<dbReference type="Gene3D" id="3.90.1150.10">
    <property type="entry name" value="Aspartate Aminotransferase, domain 1"/>
    <property type="match status" value="1"/>
</dbReference>
<proteinExistence type="predicted"/>
<dbReference type="Proteomes" id="UP000198379">
    <property type="component" value="Unassembled WGS sequence"/>
</dbReference>
<reference evidence="3 4" key="1">
    <citation type="submission" date="2017-06" db="EMBL/GenBank/DDBJ databases">
        <authorList>
            <person name="Kim H.J."/>
            <person name="Triplett B.A."/>
        </authorList>
    </citation>
    <scope>NUCLEOTIDE SEQUENCE [LARGE SCALE GENOMIC DNA]</scope>
    <source>
        <strain evidence="3 4">DSM 25597</strain>
    </source>
</reference>
<dbReference type="Pfam" id="PF00266">
    <property type="entry name" value="Aminotran_5"/>
    <property type="match status" value="1"/>
</dbReference>
<keyword evidence="1" id="KW-0663">Pyridoxal phosphate</keyword>
<dbReference type="InterPro" id="IPR015424">
    <property type="entry name" value="PyrdxlP-dep_Trfase"/>
</dbReference>
<organism evidence="3 4">
    <name type="scientific">Dokdonia pacifica</name>
    <dbReference type="NCBI Taxonomy" id="1627892"/>
    <lineage>
        <taxon>Bacteria</taxon>
        <taxon>Pseudomonadati</taxon>
        <taxon>Bacteroidota</taxon>
        <taxon>Flavobacteriia</taxon>
        <taxon>Flavobacteriales</taxon>
        <taxon>Flavobacteriaceae</taxon>
        <taxon>Dokdonia</taxon>
    </lineage>
</organism>
<dbReference type="SUPFAM" id="SSF53383">
    <property type="entry name" value="PLP-dependent transferases"/>
    <property type="match status" value="1"/>
</dbReference>
<protein>
    <submittedName>
        <fullName evidence="3">Selenocysteine lyase/Cysteine desulfurase</fullName>
    </submittedName>
</protein>
<dbReference type="AlphaFoldDB" id="A0A238WA63"/>
<feature type="domain" description="Aminotransferase class V" evidence="2">
    <location>
        <begin position="59"/>
        <end position="353"/>
    </location>
</feature>
<sequence>MKHQKQLFSLPENVTYINGAYMSPQLKSVAEVGLESVLRKNDPTTISPSDFFTNRTLLKQRFASLINASDYQNCAIIPSVSYGIATVAKNIALQKDDEILLIDEQFPSNVYAWREKANSTGAHIRIVTPPDIFENRGKQWNQKILEAINTATKVVAMGHIHWADGTLFDLIAIRKKAHEVGAKLIIDGTQSIGALPFSVEEIQPDALIVGGYKWLLGPYSIGMAYYADTFNDGEPLEYNWINRKNSEDFSQLINYQDEYQPKADRFCVGESSNFILVPMQMRAIEQLLDWGIQNIQDYCETISSKAIAQLQAKGCFIEDAEYRSKHLFGVYLPDHIKMDAVKDRFRESGISVGIRGEAIRVAPHVYNTAEDFEKFVACFY</sequence>
<keyword evidence="3" id="KW-0456">Lyase</keyword>
<dbReference type="EMBL" id="FZNY01000001">
    <property type="protein sequence ID" value="SNR43271.1"/>
    <property type="molecule type" value="Genomic_DNA"/>
</dbReference>
<dbReference type="PANTHER" id="PTHR43586">
    <property type="entry name" value="CYSTEINE DESULFURASE"/>
    <property type="match status" value="1"/>
</dbReference>
<dbReference type="InterPro" id="IPR015421">
    <property type="entry name" value="PyrdxlP-dep_Trfase_major"/>
</dbReference>
<evidence type="ECO:0000313" key="4">
    <source>
        <dbReference type="Proteomes" id="UP000198379"/>
    </source>
</evidence>
<name>A0A238WA63_9FLAO</name>
<evidence type="ECO:0000259" key="2">
    <source>
        <dbReference type="Pfam" id="PF00266"/>
    </source>
</evidence>
<dbReference type="InterPro" id="IPR000192">
    <property type="entry name" value="Aminotrans_V_dom"/>
</dbReference>
<dbReference type="InterPro" id="IPR015422">
    <property type="entry name" value="PyrdxlP-dep_Trfase_small"/>
</dbReference>
<accession>A0A238WA63</accession>
<dbReference type="OrthoDB" id="513408at2"/>
<dbReference type="GO" id="GO:0016829">
    <property type="term" value="F:lyase activity"/>
    <property type="evidence" value="ECO:0007669"/>
    <property type="project" value="UniProtKB-KW"/>
</dbReference>
<evidence type="ECO:0000256" key="1">
    <source>
        <dbReference type="ARBA" id="ARBA00022898"/>
    </source>
</evidence>
<evidence type="ECO:0000313" key="3">
    <source>
        <dbReference type="EMBL" id="SNR43271.1"/>
    </source>
</evidence>
<keyword evidence="4" id="KW-1185">Reference proteome</keyword>
<dbReference type="Gene3D" id="3.40.640.10">
    <property type="entry name" value="Type I PLP-dependent aspartate aminotransferase-like (Major domain)"/>
    <property type="match status" value="1"/>
</dbReference>
<dbReference type="RefSeq" id="WP_089370158.1">
    <property type="nucleotide sequence ID" value="NZ_BMEP01000002.1"/>
</dbReference>
<dbReference type="PANTHER" id="PTHR43586:SF15">
    <property type="entry name" value="BLR3095 PROTEIN"/>
    <property type="match status" value="1"/>
</dbReference>
<gene>
    <name evidence="3" type="ORF">SAMN06265376_101845</name>
</gene>